<accession>A0A8J3HUU6</accession>
<comment type="caution">
    <text evidence="11">The sequence shown here is derived from an EMBL/GenBank/DDBJ whole genome shotgun (WGS) entry which is preliminary data.</text>
</comment>
<dbReference type="UniPathway" id="UPA00068">
    <property type="reaction ID" value="UER00107"/>
</dbReference>
<evidence type="ECO:0000256" key="8">
    <source>
        <dbReference type="ARBA" id="ARBA00048141"/>
    </source>
</evidence>
<evidence type="ECO:0000256" key="7">
    <source>
        <dbReference type="ARBA" id="ARBA00022840"/>
    </source>
</evidence>
<dbReference type="SUPFAM" id="SSF53633">
    <property type="entry name" value="Carbamate kinase-like"/>
    <property type="match status" value="1"/>
</dbReference>
<keyword evidence="5 9" id="KW-0547">Nucleotide-binding</keyword>
<dbReference type="GO" id="GO:0042450">
    <property type="term" value="P:L-arginine biosynthetic process via ornithine"/>
    <property type="evidence" value="ECO:0007669"/>
    <property type="project" value="UniProtKB-UniRule"/>
</dbReference>
<comment type="function">
    <text evidence="9">Catalyzes the ATP-dependent phosphorylation of N-acetyl-L-glutamate.</text>
</comment>
<evidence type="ECO:0000256" key="3">
    <source>
        <dbReference type="ARBA" id="ARBA00022605"/>
    </source>
</evidence>
<keyword evidence="3 9" id="KW-0028">Amino-acid biosynthesis</keyword>
<evidence type="ECO:0000256" key="9">
    <source>
        <dbReference type="HAMAP-Rule" id="MF_00082"/>
    </source>
</evidence>
<proteinExistence type="inferred from homology"/>
<dbReference type="InterPro" id="IPR036393">
    <property type="entry name" value="AceGlu_kinase-like_sf"/>
</dbReference>
<dbReference type="Gene3D" id="3.40.1160.10">
    <property type="entry name" value="Acetylglutamate kinase-like"/>
    <property type="match status" value="1"/>
</dbReference>
<evidence type="ECO:0000256" key="2">
    <source>
        <dbReference type="ARBA" id="ARBA00022571"/>
    </source>
</evidence>
<dbReference type="InterPro" id="IPR004662">
    <property type="entry name" value="AcgluKinase_fam"/>
</dbReference>
<dbReference type="InterPro" id="IPR041727">
    <property type="entry name" value="NAGK-C"/>
</dbReference>
<feature type="domain" description="Aspartate/glutamate/uridylate kinase" evidence="10">
    <location>
        <begin position="47"/>
        <end position="292"/>
    </location>
</feature>
<keyword evidence="6 9" id="KW-0418">Kinase</keyword>
<evidence type="ECO:0000313" key="11">
    <source>
        <dbReference type="EMBL" id="GHM59677.1"/>
    </source>
</evidence>
<sequence>MKLQNFQENKYAKDITLKQFDGNDDWLKKAHILSEALPYMQRFAGETFVIKYGGAAMTDEKLSATFAHNVVLLKQIGINPVIVHGGGKKISEVLKTLKIDSKFINGLRVTDKFTIEIVEMVLCGHVNKKITQLINSAGGSAIGLSGKDCNLIEAKKIPITHKESELNNIEKIIDMGFVGEPSNVNPDILFFIEESDFIPVIAPICGGEDGITYNVNADSVASAIATAISASKLIMLTNVRGVADNDGNIISEMSTEEANNLIKLGVAKEGMIPKLLSCIKTVKEGCEMAHILDGRIPHVLLLELFTEHGIGTIIVDNL</sequence>
<comment type="subcellular location">
    <subcellularLocation>
        <location evidence="9">Cytoplasm</location>
    </subcellularLocation>
</comment>
<evidence type="ECO:0000313" key="12">
    <source>
        <dbReference type="Proteomes" id="UP000637906"/>
    </source>
</evidence>
<dbReference type="Pfam" id="PF00696">
    <property type="entry name" value="AA_kinase"/>
    <property type="match status" value="1"/>
</dbReference>
<feature type="site" description="Transition state stabilizer" evidence="9">
    <location>
        <position position="51"/>
    </location>
</feature>
<evidence type="ECO:0000256" key="6">
    <source>
        <dbReference type="ARBA" id="ARBA00022777"/>
    </source>
</evidence>
<reference evidence="11 12" key="1">
    <citation type="journal article" date="2021" name="Microb. Ecol.">
        <title>Candidatus Mesenet longicola: Novel Endosymbionts of Brontispa longissima that Induce Cytoplasmic Incompatibility.</title>
        <authorList>
            <person name="Takano S."/>
            <person name="Gotoh Y."/>
            <person name="Hayashi T."/>
        </authorList>
    </citation>
    <scope>NUCLEOTIDE SEQUENCE [LARGE SCALE GENOMIC DNA]</scope>
    <source>
        <strain evidence="11">L5</strain>
    </source>
</reference>
<dbReference type="GO" id="GO:0005524">
    <property type="term" value="F:ATP binding"/>
    <property type="evidence" value="ECO:0007669"/>
    <property type="project" value="UniProtKB-UniRule"/>
</dbReference>
<dbReference type="CDD" id="cd04250">
    <property type="entry name" value="AAK_NAGK-C"/>
    <property type="match status" value="1"/>
</dbReference>
<evidence type="ECO:0000256" key="1">
    <source>
        <dbReference type="ARBA" id="ARBA00004828"/>
    </source>
</evidence>
<protein>
    <recommendedName>
        <fullName evidence="9">Acetylglutamate kinase</fullName>
        <ecNumber evidence="9">2.7.2.8</ecNumber>
    </recommendedName>
    <alternativeName>
        <fullName evidence="9">N-acetyl-L-glutamate 5-phosphotransferase</fullName>
    </alternativeName>
    <alternativeName>
        <fullName evidence="9">NAG kinase</fullName>
        <shortName evidence="9">NAGK</shortName>
    </alternativeName>
</protein>
<keyword evidence="9" id="KW-0963">Cytoplasm</keyword>
<keyword evidence="12" id="KW-1185">Reference proteome</keyword>
<dbReference type="InterPro" id="IPR037528">
    <property type="entry name" value="ArgB"/>
</dbReference>
<dbReference type="GO" id="GO:0003991">
    <property type="term" value="F:acetylglutamate kinase activity"/>
    <property type="evidence" value="ECO:0007669"/>
    <property type="project" value="UniProtKB-UniRule"/>
</dbReference>
<dbReference type="EC" id="2.7.2.8" evidence="9"/>
<evidence type="ECO:0000256" key="4">
    <source>
        <dbReference type="ARBA" id="ARBA00022679"/>
    </source>
</evidence>
<dbReference type="HAMAP" id="MF_00082">
    <property type="entry name" value="ArgB"/>
    <property type="match status" value="1"/>
</dbReference>
<dbReference type="NCBIfam" id="TIGR00761">
    <property type="entry name" value="argB"/>
    <property type="match status" value="1"/>
</dbReference>
<evidence type="ECO:0000259" key="10">
    <source>
        <dbReference type="Pfam" id="PF00696"/>
    </source>
</evidence>
<comment type="similarity">
    <text evidence="9">Belongs to the acetylglutamate kinase family. ArgB subfamily.</text>
</comment>
<dbReference type="AlphaFoldDB" id="A0A8J3HUU6"/>
<dbReference type="EMBL" id="BNGU01000026">
    <property type="protein sequence ID" value="GHM59677.1"/>
    <property type="molecule type" value="Genomic_DNA"/>
</dbReference>
<gene>
    <name evidence="9 11" type="primary">argB</name>
    <name evidence="11" type="ORF">sL5_06700</name>
</gene>
<dbReference type="PANTHER" id="PTHR23342:SF0">
    <property type="entry name" value="N-ACETYLGLUTAMATE SYNTHASE, MITOCHONDRIAL"/>
    <property type="match status" value="1"/>
</dbReference>
<keyword evidence="2 9" id="KW-0055">Arginine biosynthesis</keyword>
<name>A0A8J3HUU6_9RICK</name>
<dbReference type="GO" id="GO:0005737">
    <property type="term" value="C:cytoplasm"/>
    <property type="evidence" value="ECO:0007669"/>
    <property type="project" value="UniProtKB-SubCell"/>
</dbReference>
<organism evidence="11 12">
    <name type="scientific">Candidatus Mesenet longicola</name>
    <dbReference type="NCBI Taxonomy" id="1892558"/>
    <lineage>
        <taxon>Bacteria</taxon>
        <taxon>Pseudomonadati</taxon>
        <taxon>Pseudomonadota</taxon>
        <taxon>Alphaproteobacteria</taxon>
        <taxon>Rickettsiales</taxon>
        <taxon>Anaplasmataceae</taxon>
        <taxon>Candidatus Mesenet</taxon>
    </lineage>
</organism>
<dbReference type="FunFam" id="3.40.1160.10:FF:000004">
    <property type="entry name" value="Acetylglutamate kinase"/>
    <property type="match status" value="1"/>
</dbReference>
<keyword evidence="4 9" id="KW-0808">Transferase</keyword>
<feature type="binding site" evidence="9">
    <location>
        <position position="108"/>
    </location>
    <ligand>
        <name>substrate</name>
    </ligand>
</feature>
<comment type="pathway">
    <text evidence="1 9">Amino-acid biosynthesis; L-arginine biosynthesis; N(2)-acetyl-L-ornithine from L-glutamate: step 2/4.</text>
</comment>
<feature type="binding site" evidence="9">
    <location>
        <begin position="86"/>
        <end position="87"/>
    </location>
    <ligand>
        <name>substrate</name>
    </ligand>
</feature>
<dbReference type="PIRSF" id="PIRSF000728">
    <property type="entry name" value="NAGK"/>
    <property type="match status" value="1"/>
</dbReference>
<feature type="binding site" evidence="9">
    <location>
        <position position="214"/>
    </location>
    <ligand>
        <name>substrate</name>
    </ligand>
</feature>
<dbReference type="InterPro" id="IPR001048">
    <property type="entry name" value="Asp/Glu/Uridylate_kinase"/>
</dbReference>
<dbReference type="PANTHER" id="PTHR23342">
    <property type="entry name" value="N-ACETYLGLUTAMATE SYNTHASE"/>
    <property type="match status" value="1"/>
</dbReference>
<keyword evidence="7 9" id="KW-0067">ATP-binding</keyword>
<dbReference type="Proteomes" id="UP000637906">
    <property type="component" value="Unassembled WGS sequence"/>
</dbReference>
<feature type="site" description="Transition state stabilizer" evidence="9">
    <location>
        <position position="274"/>
    </location>
</feature>
<comment type="catalytic activity">
    <reaction evidence="8 9">
        <text>N-acetyl-L-glutamate + ATP = N-acetyl-L-glutamyl 5-phosphate + ADP</text>
        <dbReference type="Rhea" id="RHEA:14629"/>
        <dbReference type="ChEBI" id="CHEBI:30616"/>
        <dbReference type="ChEBI" id="CHEBI:44337"/>
        <dbReference type="ChEBI" id="CHEBI:57936"/>
        <dbReference type="ChEBI" id="CHEBI:456216"/>
        <dbReference type="EC" id="2.7.2.8"/>
    </reaction>
</comment>
<evidence type="ECO:0000256" key="5">
    <source>
        <dbReference type="ARBA" id="ARBA00022741"/>
    </source>
</evidence>